<dbReference type="Proteomes" id="UP000331186">
    <property type="component" value="Unassembled WGS sequence"/>
</dbReference>
<dbReference type="Proteomes" id="UP000336166">
    <property type="component" value="Unassembled WGS sequence"/>
</dbReference>
<dbReference type="EMBL" id="AALGDA010000008">
    <property type="protein sequence ID" value="ECY9782143.1"/>
    <property type="molecule type" value="Genomic_DNA"/>
</dbReference>
<evidence type="ECO:0000313" key="45">
    <source>
        <dbReference type="Proteomes" id="UP000337746"/>
    </source>
</evidence>
<evidence type="ECO:0000313" key="53">
    <source>
        <dbReference type="Proteomes" id="UP000368512"/>
    </source>
</evidence>
<evidence type="ECO:0000313" key="75">
    <source>
        <dbReference type="Proteomes" id="UP000840197"/>
    </source>
</evidence>
<evidence type="ECO:0000313" key="31">
    <source>
        <dbReference type="EMBL" id="EDP8513455.1"/>
    </source>
</evidence>
<dbReference type="EMBL" id="AAHZFY010000018">
    <property type="protein sequence ID" value="ECB9513853.1"/>
    <property type="molecule type" value="Genomic_DNA"/>
</dbReference>
<evidence type="ECO:0000313" key="9">
    <source>
        <dbReference type="EMBL" id="EAD5785427.1"/>
    </source>
</evidence>
<dbReference type="EMBL" id="AAANYN010000028">
    <property type="protein sequence ID" value="EAD5775368.1"/>
    <property type="molecule type" value="Genomic_DNA"/>
</dbReference>
<evidence type="ECO:0000313" key="17">
    <source>
        <dbReference type="EMBL" id="EAG4461216.1"/>
    </source>
</evidence>
<dbReference type="EMBL" id="AABBAW010000001">
    <property type="protein sequence ID" value="EAG2514053.1"/>
    <property type="molecule type" value="Genomic_DNA"/>
</dbReference>
<evidence type="ECO:0000313" key="10">
    <source>
        <dbReference type="EMBL" id="EAE2355254.1"/>
    </source>
</evidence>
<dbReference type="EMBL" id="DAAJCS010000009">
    <property type="protein sequence ID" value="HAC0013784.1"/>
    <property type="molecule type" value="Genomic_DNA"/>
</dbReference>
<dbReference type="Proteomes" id="UP000489121">
    <property type="component" value="Unassembled WGS sequence"/>
</dbReference>
<evidence type="ECO:0000313" key="35">
    <source>
        <dbReference type="EMBL" id="HAC0013784.1"/>
    </source>
</evidence>
<evidence type="ECO:0000313" key="27">
    <source>
        <dbReference type="EMBL" id="ECY9782143.1"/>
    </source>
</evidence>
<evidence type="ECO:0000313" key="55">
    <source>
        <dbReference type="Proteomes" id="UP000389283"/>
    </source>
</evidence>
<evidence type="ECO:0000313" key="68">
    <source>
        <dbReference type="Proteomes" id="UP000525850"/>
    </source>
</evidence>
<dbReference type="InterPro" id="IPR032710">
    <property type="entry name" value="NTF2-like_dom_sf"/>
</dbReference>
<reference evidence="38 72" key="10">
    <citation type="submission" date="2020-06" db="EMBL/GenBank/DDBJ databases">
        <title>Two Listeria outbreaks in Switzerland in 2018 and 2020.</title>
        <authorList>
            <person name="Stevens M.J.A."/>
            <person name="Bloemberg G."/>
            <person name="Nusch-Inderbinnen M."/>
            <person name="Stephan R."/>
        </authorList>
    </citation>
    <scope>NUCLEOTIDE SEQUENCE [LARGE SCALE GENOMIC DNA]</scope>
    <source>
        <strain evidence="38 72">N18-0707</strain>
    </source>
</reference>
<evidence type="ECO:0000313" key="36">
    <source>
        <dbReference type="EMBL" id="HAC0274085.1"/>
    </source>
</evidence>
<dbReference type="Proteomes" id="UP000481141">
    <property type="component" value="Unassembled WGS sequence"/>
</dbReference>
<dbReference type="EMBL" id="AAAJWF010000001">
    <property type="protein sequence ID" value="EAC7479333.1"/>
    <property type="molecule type" value="Genomic_DNA"/>
</dbReference>
<reference evidence="44 46" key="6">
    <citation type="submission" date="2018-06" db="EMBL/GenBank/DDBJ databases">
        <authorList>
            <consortium name="PulseNet: The National Subtyping Network for Foodborne Disease Surveillance"/>
            <person name="Tarr C.L."/>
            <person name="Trees E."/>
            <person name="Katz L.S."/>
            <person name="Carleton-Romer H.A."/>
            <person name="Stroika S."/>
            <person name="Kucerova Z."/>
            <person name="Roache K.F."/>
            <person name="Sabol A.L."/>
            <person name="Besser J."/>
            <person name="Gerner-Smidt P."/>
        </authorList>
    </citation>
    <scope>NUCLEOTIDE SEQUENCE [LARGE SCALE GENOMIC DNA]</scope>
    <source>
        <strain evidence="2 46">2015L-6227</strain>
        <strain evidence="10 44">PNUSAL000134</strain>
        <strain evidence="6 50">PNUSAL000910</strain>
        <strain evidence="11 63">PNUSAL002298</strain>
        <strain evidence="21 49">PNUSAL004402</strain>
        <strain evidence="27 66">PNUSAL005692</strain>
    </source>
</reference>
<evidence type="ECO:0000313" key="63">
    <source>
        <dbReference type="Proteomes" id="UP000478682"/>
    </source>
</evidence>
<dbReference type="Proteomes" id="UP000272537">
    <property type="component" value="Unassembled WGS sequence"/>
</dbReference>
<evidence type="ECO:0000313" key="71">
    <source>
        <dbReference type="Proteomes" id="UP000540117"/>
    </source>
</evidence>
<dbReference type="Proteomes" id="UP000522199">
    <property type="component" value="Unassembled WGS sequence"/>
</dbReference>
<evidence type="ECO:0000313" key="26">
    <source>
        <dbReference type="EMBL" id="ECY6543541.1"/>
    </source>
</evidence>
<evidence type="ECO:0000313" key="69">
    <source>
        <dbReference type="Proteomes" id="UP000527632"/>
    </source>
</evidence>
<evidence type="ECO:0000313" key="21">
    <source>
        <dbReference type="EMBL" id="EAK8896462.1"/>
    </source>
</evidence>
<dbReference type="Proteomes" id="UP000549379">
    <property type="component" value="Unassembled WGS sequence"/>
</dbReference>
<dbReference type="Proteomes" id="UP000540117">
    <property type="component" value="Unassembled WGS sequence"/>
</dbReference>
<dbReference type="Proteomes" id="UP000840039">
    <property type="component" value="Unassembled WGS sequence"/>
</dbReference>
<evidence type="ECO:0000313" key="2">
    <source>
        <dbReference type="EMBL" id="EAC4551233.1"/>
    </source>
</evidence>
<evidence type="ECO:0000313" key="77">
    <source>
        <dbReference type="Proteomes" id="UP000844415"/>
    </source>
</evidence>
<name>A0A0B8R570_LISMN</name>
<dbReference type="Proteomes" id="UP000467536">
    <property type="component" value="Unassembled WGS sequence"/>
</dbReference>
<dbReference type="EMBL" id="AABAYG010000001">
    <property type="protein sequence ID" value="EAG2244317.1"/>
    <property type="molecule type" value="Genomic_DNA"/>
</dbReference>
<evidence type="ECO:0000313" key="22">
    <source>
        <dbReference type="EMBL" id="EAK9317081.1"/>
    </source>
</evidence>
<evidence type="ECO:0000313" key="56">
    <source>
        <dbReference type="Proteomes" id="UP000398321"/>
    </source>
</evidence>
<dbReference type="Pfam" id="PF13577">
    <property type="entry name" value="SnoaL_4"/>
    <property type="match status" value="1"/>
</dbReference>
<reference evidence="26 51" key="8">
    <citation type="submission" date="2019-09" db="EMBL/GenBank/DDBJ databases">
        <authorList>
            <consortium name="GenomeTrakr network: Whole genome sequencing for foodborne pathogen traceback"/>
        </authorList>
    </citation>
    <scope>NUCLEOTIDE SEQUENCE [LARGE SCALE GENOMIC DNA]</scope>
    <source>
        <strain evidence="19 67">CFSAN072474</strain>
        <strain evidence="26 51">FLAG-55987</strain>
        <strain evidence="22 57">PHLUSALM00088</strain>
    </source>
</reference>
<evidence type="ECO:0000313" key="64">
    <source>
        <dbReference type="Proteomes" id="UP000478704"/>
    </source>
</evidence>
<evidence type="ECO:0000313" key="52">
    <source>
        <dbReference type="Proteomes" id="UP000365297"/>
    </source>
</evidence>
<evidence type="ECO:0000313" key="72">
    <source>
        <dbReference type="Proteomes" id="UP000544530"/>
    </source>
</evidence>
<evidence type="ECO:0000313" key="12">
    <source>
        <dbReference type="EMBL" id="EAG2085968.1"/>
    </source>
</evidence>
<dbReference type="EMBL" id="AALEDS010000002">
    <property type="protein sequence ID" value="ECY6543541.1"/>
    <property type="molecule type" value="Genomic_DNA"/>
</dbReference>
<evidence type="ECO:0000313" key="33">
    <source>
        <dbReference type="EMBL" id="HAB8397231.1"/>
    </source>
</evidence>
<evidence type="ECO:0000313" key="5">
    <source>
        <dbReference type="EMBL" id="EAC7479333.1"/>
    </source>
</evidence>
<dbReference type="EMBL" id="DAAEEB010000005">
    <property type="protein sequence ID" value="HAA8053383.1"/>
    <property type="molecule type" value="Genomic_DNA"/>
</dbReference>
<dbReference type="EMBL" id="AAANYR010000001">
    <property type="protein sequence ID" value="EAD5785427.1"/>
    <property type="molecule type" value="Genomic_DNA"/>
</dbReference>
<evidence type="ECO:0000313" key="20">
    <source>
        <dbReference type="EMBL" id="EAH4240908.1"/>
    </source>
</evidence>
<dbReference type="EMBL" id="AAAKQF010000003">
    <property type="protein sequence ID" value="EAC9039878.1"/>
    <property type="molecule type" value="Genomic_DNA"/>
</dbReference>
<reference evidence="75 76" key="3">
    <citation type="journal article" date="2018" name="Genome Biol.">
        <title>SKESA: strategic k-mer extension for scrupulous assemblies.</title>
        <authorList>
            <person name="Souvorov A."/>
            <person name="Agarwala R."/>
            <person name="Lipman D.J."/>
        </authorList>
    </citation>
    <scope>NUCLEOTIDE SEQUENCE [LARGE SCALE GENOMIC DNA]</scope>
    <source>
        <strain evidence="32">09CEB371LM</strain>
        <strain evidence="34 77">CFIAFB20100120</strain>
        <strain evidence="33 75">CFIAFB20130012</strain>
        <strain evidence="36">CFIAFB20170037</strain>
        <strain evidence="35 76">CFIAFB20170045</strain>
    </source>
</reference>
<evidence type="ECO:0000313" key="39">
    <source>
        <dbReference type="EMBL" id="OET47969.1"/>
    </source>
</evidence>
<dbReference type="Proteomes" id="UP000527632">
    <property type="component" value="Unassembled WGS sequence"/>
</dbReference>
<dbReference type="Proteomes" id="UP000478682">
    <property type="component" value="Unassembled WGS sequence"/>
</dbReference>
<dbReference type="Proteomes" id="UP000339309">
    <property type="component" value="Unassembled WGS sequence"/>
</dbReference>
<dbReference type="EMBL" id="AAAREG010000013">
    <property type="protein sequence ID" value="EAE2355254.1"/>
    <property type="molecule type" value="Genomic_DNA"/>
</dbReference>
<dbReference type="Proteomes" id="UP000840197">
    <property type="component" value="Unassembled WGS sequence"/>
</dbReference>
<dbReference type="Proteomes" id="UP000455569">
    <property type="component" value="Unassembled WGS sequence"/>
</dbReference>
<evidence type="ECO:0000313" key="46">
    <source>
        <dbReference type="Proteomes" id="UP000339309"/>
    </source>
</evidence>
<reference evidence="41 42" key="2">
    <citation type="journal article" date="2018" name="BMC Genomics">
        <title>Genes significantly associated with lineage II food isolates of Listeria monocytogenes.</title>
        <authorList>
            <person name="Pirone-Davies C."/>
            <person name="Chen Y."/>
            <person name="Pightling A."/>
            <person name="Ryan G."/>
            <person name="Wang Y."/>
            <person name="Yao K."/>
            <person name="Hoffmann M."/>
            <person name="Allard M.W."/>
        </authorList>
    </citation>
    <scope>NUCLEOTIDE SEQUENCE [LARGE SCALE GENOMIC DNA]</scope>
    <source>
        <strain evidence="41 42">PNUSAL000550</strain>
    </source>
</reference>
<evidence type="ECO:0000313" key="7">
    <source>
        <dbReference type="EMBL" id="EAD3791644.1"/>
    </source>
</evidence>
<evidence type="ECO:0000313" key="70">
    <source>
        <dbReference type="Proteomes" id="UP000528151"/>
    </source>
</evidence>
<evidence type="ECO:0000313" key="51">
    <source>
        <dbReference type="Proteomes" id="UP000364988"/>
    </source>
</evidence>
<dbReference type="EMBL" id="AABATR010000001">
    <property type="protein sequence ID" value="EAG1892260.1"/>
    <property type="molecule type" value="Genomic_DNA"/>
</dbReference>
<dbReference type="Proteomes" id="UP000842809">
    <property type="component" value="Unassembled WGS sequence"/>
</dbReference>
<dbReference type="EMBL" id="DAAJFY010000001">
    <property type="protein sequence ID" value="HAC0274085.1"/>
    <property type="molecule type" value="Genomic_DNA"/>
</dbReference>
<dbReference type="EMBL" id="AANCRK010000001">
    <property type="protein sequence ID" value="EDN7713812.1"/>
    <property type="molecule type" value="Genomic_DNA"/>
</dbReference>
<evidence type="ECO:0000313" key="29">
    <source>
        <dbReference type="EMBL" id="EDN9835487.1"/>
    </source>
</evidence>
<dbReference type="Proteomes" id="UP000376505">
    <property type="component" value="Unassembled WGS sequence"/>
</dbReference>
<evidence type="ECO:0000313" key="16">
    <source>
        <dbReference type="EMBL" id="EAG4329673.1"/>
    </source>
</evidence>
<dbReference type="EMBL" id="QDAY01000001">
    <property type="protein sequence ID" value="KAA9453375.1"/>
    <property type="molecule type" value="Genomic_DNA"/>
</dbReference>
<dbReference type="EMBL" id="AANDSR010000001">
    <property type="protein sequence ID" value="EDN9835487.1"/>
    <property type="molecule type" value="Genomic_DNA"/>
</dbReference>
<evidence type="ECO:0000313" key="34">
    <source>
        <dbReference type="EMBL" id="HAB8556647.1"/>
    </source>
</evidence>
<dbReference type="Proteomes" id="UP000365297">
    <property type="component" value="Unassembled WGS sequence"/>
</dbReference>
<dbReference type="Proteomes" id="UP000528151">
    <property type="component" value="Unassembled WGS sequence"/>
</dbReference>
<reference evidence="37 60" key="4">
    <citation type="submission" date="2018-04" db="EMBL/GenBank/DDBJ databases">
        <title>Genome Analysis of a Prevalent Clone of Listeria monocytogenes Sequence Type 87 in China.</title>
        <authorList>
            <person name="Wang Y."/>
        </authorList>
    </citation>
    <scope>NUCLEOTIDE SEQUENCE [LARGE SCALE GENOMIC DNA]</scope>
    <source>
        <strain evidence="37 60">ICDC_LM1523</strain>
    </source>
</reference>
<evidence type="ECO:0000313" key="24">
    <source>
        <dbReference type="EMBL" id="ECB9513853.1"/>
    </source>
</evidence>
<dbReference type="AlphaFoldDB" id="A0A0B8R570"/>
<dbReference type="Proteomes" id="UP000345329">
    <property type="component" value="Unassembled WGS sequence"/>
</dbReference>
<reference evidence="45 48" key="5">
    <citation type="submission" date="2018-06" db="EMBL/GenBank/DDBJ databases">
        <authorList>
            <consortium name="GenomeTrakr: Next Generation Sequencing Network for Food Pathogen Tracability"/>
        </authorList>
    </citation>
    <scope>NUCLEOTIDE SEQUENCE [LARGE SCALE GENOMIC DNA]</scope>
    <source>
        <strain evidence="15 73">10B02965A-1</strain>
        <strain evidence="5 53">CFSAN008042</strain>
        <strain evidence="17 70">CFSAN063727</strain>
        <strain evidence="28 59">CFSAN102901</strain>
        <strain evidence="3 52">FDA00007096</strain>
        <strain evidence="13">FDA00011243</strain>
        <strain evidence="4 43">FDA00013332</strain>
        <strain evidence="9 47">FDA00013853</strain>
        <strain evidence="23 58">FDA00014336</strain>
        <strain evidence="25 55">FDA00014370</strain>
        <strain evidence="24 56">FDA00014392</strain>
        <strain evidence="31">FDA00015054</strain>
        <strain evidence="16 71">FDA1005580-S054-001</strain>
        <strain evidence="64">FDA1090798-S029-001</strain>
        <strain evidence="65">FDA956581-098-004</strain>
        <strain evidence="14 68">FDA960927-006-004</strain>
        <strain evidence="18 74">FLAG-38921</strain>
        <strain evidence="12 45">FLAG-54356</strain>
        <strain evidence="8 54">FSIS31901579</strain>
        <strain evidence="20 69">LS1344</strain>
        <strain evidence="29 61">OSF101448</strain>
        <strain evidence="7 48">VA-WGS-00405</strain>
    </source>
</reference>
<dbReference type="EMBL" id="AAAMZD010000001">
    <property type="protein sequence ID" value="EAD3791644.1"/>
    <property type="molecule type" value="Genomic_DNA"/>
</dbReference>
<dbReference type="Proteomes" id="UP000544530">
    <property type="component" value="Unassembled WGS sequence"/>
</dbReference>
<dbReference type="EMBL" id="AABAWE010000001">
    <property type="protein sequence ID" value="EAG2085968.1"/>
    <property type="molecule type" value="Genomic_DNA"/>
</dbReference>
<evidence type="ECO:0000313" key="6">
    <source>
        <dbReference type="EMBL" id="EAC9039878.1"/>
    </source>
</evidence>
<reference evidence="33" key="9">
    <citation type="submission" date="2020-01" db="EMBL/GenBank/DDBJ databases">
        <authorList>
            <consortium name="NCBI Pathogen Detection Project"/>
        </authorList>
    </citation>
    <scope>NUCLEOTIDE SEQUENCE</scope>
    <source>
        <strain evidence="32">09CEB371LM</strain>
        <strain evidence="34">CFIAFB20100120</strain>
        <strain evidence="33">CFIAFB20130012</strain>
        <strain evidence="36">CFIAFB20170037</strain>
        <strain evidence="35">CFIAFB20170045</strain>
    </source>
</reference>
<dbReference type="EMBL" id="AAAJKI010000049">
    <property type="protein sequence ID" value="EAC6549427.1"/>
    <property type="molecule type" value="Genomic_DNA"/>
</dbReference>
<evidence type="ECO:0000313" key="47">
    <source>
        <dbReference type="Proteomes" id="UP000344343"/>
    </source>
</evidence>
<dbReference type="EMBL" id="AABBZO010000002">
    <property type="protein sequence ID" value="EAG4461216.1"/>
    <property type="molecule type" value="Genomic_DNA"/>
</dbReference>
<gene>
    <name evidence="2" type="ORF">ABZ57_01905</name>
    <name evidence="40" type="ORF">AJL21_10910</name>
    <name evidence="39" type="ORF">AJL21_15925</name>
    <name evidence="3" type="ORF">ARY78_02435</name>
    <name evidence="14" type="ORF">B1N52_02680</name>
    <name evidence="13" type="ORF">B1S26_02745</name>
    <name evidence="15" type="ORF">B5K54_11265</name>
    <name evidence="11" type="ORF">BB997_01410</name>
    <name evidence="12" type="ORF">BCZ21_01750</name>
    <name evidence="17" type="ORF">CA369_02845</name>
    <name evidence="16" type="ORF">CAV64_00200</name>
    <name evidence="19" type="ORF">CW845_10935</name>
    <name evidence="21" type="ORF">D7104_01990</name>
    <name evidence="37" type="ORF">DCK61_02655</name>
    <name evidence="18" type="ORF">DCT16_01405</name>
    <name evidence="5" type="ORF">DQ70_01385</name>
    <name evidence="4" type="ORF">DU018_13795</name>
    <name evidence="41" type="ORF">DYZ80_00484</name>
    <name evidence="20" type="ORF">E5F58_02700</name>
    <name evidence="9" type="ORF">EX365_02490</name>
    <name evidence="8" type="ORF">EXZ73_13880</name>
    <name evidence="26" type="ORF">F6436_04280</name>
    <name evidence="27" type="ORF">F6515_03985</name>
    <name evidence="22" type="ORF">FA835_08210</name>
    <name evidence="24" type="ORF">FLQ97_08890</name>
    <name evidence="23" type="ORF">FLR03_13990</name>
    <name evidence="25" type="ORF">FNX40_12245</name>
    <name evidence="30" type="ORF">FV747_06550</name>
    <name evidence="31" type="ORF">G3O21_000854</name>
    <name evidence="32" type="ORF">GHH22_09465</name>
    <name evidence="29" type="ORF">GJW51_02265</name>
    <name evidence="28" type="ORF">GQG13_01595</name>
    <name evidence="33" type="ORF">GYR60_01760</name>
    <name evidence="34" type="ORF">GYS09_04985</name>
    <name evidence="35" type="ORF">GYX23_12370</name>
    <name evidence="36" type="ORF">GYY14_01745</name>
    <name evidence="38" type="ORF">HZJ64_01615</name>
    <name evidence="6" type="ORF">KV70_06645</name>
    <name evidence="7" type="ORF">UI29_02510</name>
    <name evidence="10" type="ORF">Y261_12920</name>
</gene>
<evidence type="ECO:0000313" key="8">
    <source>
        <dbReference type="EMBL" id="EAD5775368.1"/>
    </source>
</evidence>
<reference evidence="39 78" key="1">
    <citation type="submission" date="2016-09" db="EMBL/GenBank/DDBJ databases">
        <title>100K Listeria isolates.</title>
        <authorList>
            <person name="Chen P."/>
            <person name="Weimer B.C."/>
            <person name="Kong N."/>
            <person name="Huang B."/>
        </authorList>
    </citation>
    <scope>NUCLEOTIDE SEQUENCE [LARGE SCALE GENOMIC DNA]</scope>
    <source>
        <strain evidence="39 78">BCW_2383</strain>
    </source>
</reference>
<evidence type="ECO:0000313" key="37">
    <source>
        <dbReference type="EMBL" id="KAA9453375.1"/>
    </source>
</evidence>
<dbReference type="EMBL" id="DAAIHR010000001">
    <property type="protein sequence ID" value="HAB8397231.1"/>
    <property type="molecule type" value="Genomic_DNA"/>
</dbReference>
<evidence type="ECO:0000313" key="25">
    <source>
        <dbReference type="EMBL" id="ECC1557572.1"/>
    </source>
</evidence>
<evidence type="ECO:0000313" key="50">
    <source>
        <dbReference type="Proteomes" id="UP000354255"/>
    </source>
</evidence>
<dbReference type="EMBL" id="AACJYH010000001">
    <property type="protein sequence ID" value="EAK8896462.1"/>
    <property type="molecule type" value="Genomic_DNA"/>
</dbReference>
<proteinExistence type="predicted"/>
<dbReference type="RefSeq" id="WP_003724474.1">
    <property type="nucleotide sequence ID" value="NC_021824.1"/>
</dbReference>
<evidence type="ECO:0000313" key="65">
    <source>
        <dbReference type="Proteomes" id="UP000481141"/>
    </source>
</evidence>
<evidence type="ECO:0000313" key="54">
    <source>
        <dbReference type="Proteomes" id="UP000376505"/>
    </source>
</evidence>
<dbReference type="SMR" id="A0A0B8R570"/>
<evidence type="ECO:0000313" key="57">
    <source>
        <dbReference type="Proteomes" id="UP000410967"/>
    </source>
</evidence>
<dbReference type="Proteomes" id="UP000344343">
    <property type="component" value="Unassembled WGS sequence"/>
</dbReference>
<dbReference type="EMBL" id="DAAIJL010000003">
    <property type="protein sequence ID" value="HAB8556647.1"/>
    <property type="molecule type" value="Genomic_DNA"/>
</dbReference>
<evidence type="ECO:0000313" key="49">
    <source>
        <dbReference type="Proteomes" id="UP000350032"/>
    </source>
</evidence>
<comment type="caution">
    <text evidence="18">The sequence shown here is derived from an EMBL/GenBank/DDBJ whole genome shotgun (WGS) entry which is preliminary data.</text>
</comment>
<dbReference type="EMBL" id="MJTJ01000019">
    <property type="protein sequence ID" value="OET48772.1"/>
    <property type="molecule type" value="Genomic_DNA"/>
</dbReference>
<evidence type="ECO:0000313" key="4">
    <source>
        <dbReference type="EMBL" id="EAC6549427.1"/>
    </source>
</evidence>
<dbReference type="EMBL" id="AABGUK010000001">
    <property type="protein sequence ID" value="EAH4240908.1"/>
    <property type="molecule type" value="Genomic_DNA"/>
</dbReference>
<evidence type="ECO:0000313" key="60">
    <source>
        <dbReference type="Proteomes" id="UP000460224"/>
    </source>
</evidence>
<evidence type="ECO:0000313" key="14">
    <source>
        <dbReference type="EMBL" id="EAG2514053.1"/>
    </source>
</evidence>
<evidence type="ECO:0000313" key="62">
    <source>
        <dbReference type="Proteomes" id="UP000467536"/>
    </source>
</evidence>
<evidence type="ECO:0000313" key="13">
    <source>
        <dbReference type="EMBL" id="EAG2244317.1"/>
    </source>
</evidence>
<dbReference type="Proteomes" id="UP000566721">
    <property type="component" value="Unassembled WGS sequence"/>
</dbReference>
<dbReference type="SUPFAM" id="SSF54427">
    <property type="entry name" value="NTF2-like"/>
    <property type="match status" value="1"/>
</dbReference>
<dbReference type="EMBL" id="AABEKY010000005">
    <property type="protein sequence ID" value="EAG9387999.1"/>
    <property type="molecule type" value="Genomic_DNA"/>
</dbReference>
<dbReference type="Gene3D" id="3.10.450.50">
    <property type="match status" value="1"/>
</dbReference>
<dbReference type="Proteomes" id="UP000337746">
    <property type="component" value="Unassembled WGS sequence"/>
</dbReference>
<evidence type="ECO:0000313" key="67">
    <source>
        <dbReference type="Proteomes" id="UP000522199"/>
    </source>
</evidence>
<dbReference type="InterPro" id="IPR037401">
    <property type="entry name" value="SnoaL-like"/>
</dbReference>
<evidence type="ECO:0000313" key="61">
    <source>
        <dbReference type="Proteomes" id="UP000467347"/>
    </source>
</evidence>
<dbReference type="EMBL" id="AAIAJJ010000005">
    <property type="protein sequence ID" value="ECC1557572.1"/>
    <property type="molecule type" value="Genomic_DNA"/>
</dbReference>
<reference evidence="30 62" key="7">
    <citation type="submission" date="2019-08" db="EMBL/GenBank/DDBJ databases">
        <authorList>
            <person name="Ashton P.M."/>
            <person name="Dallman T."/>
            <person name="Nair S."/>
            <person name="De Pinna E."/>
            <person name="Peters T."/>
            <person name="Grant K."/>
        </authorList>
    </citation>
    <scope>NUCLEOTIDE SEQUENCE [LARGE SCALE GENOMIC DNA]</scope>
    <source>
        <strain evidence="30 62">788324</strain>
    </source>
</reference>
<evidence type="ECO:0000313" key="19">
    <source>
        <dbReference type="EMBL" id="EAG9387999.1"/>
    </source>
</evidence>
<dbReference type="EMBL" id="JACAVN010000001">
    <property type="protein sequence ID" value="NYA00515.1"/>
    <property type="molecule type" value="Genomic_DNA"/>
</dbReference>
<dbReference type="Proteomes" id="UP000350032">
    <property type="component" value="Unassembled WGS sequence"/>
</dbReference>
<dbReference type="Proteomes" id="UP000478704">
    <property type="component" value="Unassembled WGS sequence"/>
</dbReference>
<evidence type="ECO:0000313" key="30">
    <source>
        <dbReference type="EMBL" id="EDO0985659.1"/>
    </source>
</evidence>
<dbReference type="EMBL" id="MJTJ01000023">
    <property type="protein sequence ID" value="OET47969.1"/>
    <property type="molecule type" value="Genomic_DNA"/>
</dbReference>
<evidence type="ECO:0000313" key="59">
    <source>
        <dbReference type="Proteomes" id="UP000455569"/>
    </source>
</evidence>
<dbReference type="EMBL" id="AAHZFN010000021">
    <property type="protein sequence ID" value="ECB9474780.1"/>
    <property type="molecule type" value="Genomic_DNA"/>
</dbReference>
<protein>
    <submittedName>
        <fullName evidence="18">Bile acid 7-alpha dehydratase</fullName>
    </submittedName>
    <submittedName>
        <fullName evidence="38">Nuclear transport factor 2 family protein</fullName>
    </submittedName>
</protein>
<dbReference type="EMBL" id="AAAIXK010000001">
    <property type="protein sequence ID" value="EAC5549287.1"/>
    <property type="molecule type" value="Genomic_DNA"/>
</dbReference>
<dbReference type="Proteomes" id="UP000852906">
    <property type="component" value="Unassembled WGS sequence"/>
</dbReference>
<dbReference type="Proteomes" id="UP000354255">
    <property type="component" value="Unassembled WGS sequence"/>
</dbReference>
<evidence type="ECO:0000313" key="3">
    <source>
        <dbReference type="EMBL" id="EAC5549287.1"/>
    </source>
</evidence>
<dbReference type="Proteomes" id="UP000410967">
    <property type="component" value="Unassembled WGS sequence"/>
</dbReference>
<evidence type="ECO:0000313" key="18">
    <source>
        <dbReference type="EMBL" id="EAG6168040.1"/>
    </source>
</evidence>
<dbReference type="Proteomes" id="UP000844415">
    <property type="component" value="Unassembled WGS sequence"/>
</dbReference>
<evidence type="ECO:0000313" key="32">
    <source>
        <dbReference type="EMBL" id="HAA8053383.1"/>
    </source>
</evidence>
<evidence type="ECO:0000313" key="23">
    <source>
        <dbReference type="EMBL" id="ECB9474780.1"/>
    </source>
</evidence>
<dbReference type="EMBL" id="AACKDQ010000016">
    <property type="protein sequence ID" value="EAK9317081.1"/>
    <property type="molecule type" value="Genomic_DNA"/>
</dbReference>
<dbReference type="Proteomes" id="UP000398321">
    <property type="component" value="Unassembled WGS sequence"/>
</dbReference>
<dbReference type="OMA" id="TGRFYDF"/>
<accession>A0A0B8R570</accession>
<dbReference type="KEGG" id="lmok:CQ02_03980"/>
<dbReference type="Proteomes" id="UP000364988">
    <property type="component" value="Unassembled WGS sequence"/>
</dbReference>
<sequence>MLLTRNEPFTAEKIQAKTDILELVQFERFCRDNALWDEMETCFTKDSNVKISWFQGTGHGFIEASKKMTNPAPHKIYNTQVWINNDRAVAIMQATIQTRTIINGVEMELNSDAKLVTRVERIEGRWYINAFEGVYEKDSLMPIIPSKLADVPAELLANFRKSYACLALSLTLNGYEIDNNLPGIDRPEQVAQFFKEADEWLLQ</sequence>
<evidence type="ECO:0000313" key="15">
    <source>
        <dbReference type="EMBL" id="EAG2997860.1"/>
    </source>
</evidence>
<evidence type="ECO:0000313" key="78">
    <source>
        <dbReference type="Proteomes" id="UP000852906"/>
    </source>
</evidence>
<dbReference type="EMBL" id="QXLS01000001">
    <property type="protein sequence ID" value="RKA10952.1"/>
    <property type="molecule type" value="Genomic_DNA"/>
</dbReference>
<dbReference type="Proteomes" id="UP000460224">
    <property type="component" value="Unassembled WGS sequence"/>
</dbReference>
<dbReference type="Proteomes" id="UP000368512">
    <property type="component" value="Unassembled WGS sequence"/>
</dbReference>
<evidence type="ECO:0000313" key="28">
    <source>
        <dbReference type="EMBL" id="EDN7713812.1"/>
    </source>
</evidence>
<dbReference type="EMBL" id="AABBHO010000035">
    <property type="protein sequence ID" value="EAG2997860.1"/>
    <property type="molecule type" value="Genomic_DNA"/>
</dbReference>
<evidence type="ECO:0000313" key="73">
    <source>
        <dbReference type="Proteomes" id="UP000549379"/>
    </source>
</evidence>
<evidence type="ECO:0000313" key="11">
    <source>
        <dbReference type="EMBL" id="EAG1892260.1"/>
    </source>
</evidence>
<dbReference type="Proteomes" id="UP000467347">
    <property type="component" value="Unassembled WGS sequence"/>
</dbReference>
<dbReference type="Proteomes" id="UP000389283">
    <property type="component" value="Unassembled WGS sequence"/>
</dbReference>
<dbReference type="EMBL" id="AAAIKW010000001">
    <property type="protein sequence ID" value="EAC4551233.1"/>
    <property type="molecule type" value="Genomic_DNA"/>
</dbReference>
<evidence type="ECO:0000259" key="1">
    <source>
        <dbReference type="Pfam" id="PF13577"/>
    </source>
</evidence>
<evidence type="ECO:0000313" key="66">
    <source>
        <dbReference type="Proteomes" id="UP000489121"/>
    </source>
</evidence>
<dbReference type="EMBL" id="AANEHK010000004">
    <property type="protein sequence ID" value="EDO0985659.1"/>
    <property type="molecule type" value="Genomic_DNA"/>
</dbReference>
<dbReference type="EMBL" id="AANPAU010000002">
    <property type="protein sequence ID" value="EDP8513455.1"/>
    <property type="molecule type" value="Genomic_DNA"/>
</dbReference>
<evidence type="ECO:0000313" key="74">
    <source>
        <dbReference type="Proteomes" id="UP000566721"/>
    </source>
</evidence>
<dbReference type="EMBL" id="AABCVX010000001">
    <property type="protein sequence ID" value="EAG6168040.1"/>
    <property type="molecule type" value="Genomic_DNA"/>
</dbReference>
<evidence type="ECO:0000313" key="38">
    <source>
        <dbReference type="EMBL" id="NYA00515.1"/>
    </source>
</evidence>
<evidence type="ECO:0000313" key="43">
    <source>
        <dbReference type="Proteomes" id="UP000331186"/>
    </source>
</evidence>
<dbReference type="Proteomes" id="UP000525850">
    <property type="component" value="Unassembled WGS sequence"/>
</dbReference>
<feature type="domain" description="SnoaL-like" evidence="1">
    <location>
        <begin position="14"/>
        <end position="130"/>
    </location>
</feature>
<evidence type="ECO:0000313" key="44">
    <source>
        <dbReference type="Proteomes" id="UP000336166"/>
    </source>
</evidence>
<evidence type="ECO:0000313" key="76">
    <source>
        <dbReference type="Proteomes" id="UP000841146"/>
    </source>
</evidence>
<dbReference type="Proteomes" id="UP000423131">
    <property type="component" value="Unassembled WGS sequence"/>
</dbReference>
<dbReference type="Proteomes" id="UP000841146">
    <property type="component" value="Unassembled WGS sequence"/>
</dbReference>
<evidence type="ECO:0000313" key="58">
    <source>
        <dbReference type="Proteomes" id="UP000423131"/>
    </source>
</evidence>
<organism evidence="18 74">
    <name type="scientific">Listeria monocytogenes</name>
    <dbReference type="NCBI Taxonomy" id="1639"/>
    <lineage>
        <taxon>Bacteria</taxon>
        <taxon>Bacillati</taxon>
        <taxon>Bacillota</taxon>
        <taxon>Bacilli</taxon>
        <taxon>Bacillales</taxon>
        <taxon>Listeriaceae</taxon>
        <taxon>Listeria</taxon>
    </lineage>
</organism>
<evidence type="ECO:0000313" key="42">
    <source>
        <dbReference type="Proteomes" id="UP000272537"/>
    </source>
</evidence>
<dbReference type="KEGG" id="lmv:Y193_12020"/>
<dbReference type="EMBL" id="AABBYJ010000001">
    <property type="protein sequence ID" value="EAG4329673.1"/>
    <property type="molecule type" value="Genomic_DNA"/>
</dbReference>
<evidence type="ECO:0000313" key="41">
    <source>
        <dbReference type="EMBL" id="RKA10952.1"/>
    </source>
</evidence>
<evidence type="ECO:0000313" key="40">
    <source>
        <dbReference type="EMBL" id="OET48772.1"/>
    </source>
</evidence>
<evidence type="ECO:0000313" key="48">
    <source>
        <dbReference type="Proteomes" id="UP000345329"/>
    </source>
</evidence>